<sequence length="255" mass="27916">MPETIAKPSNLLNYPLQNFSSVQSNSSTGSVGVLTVPYITCCPLASGFPFKVPIVNVPPTILSTRRRVQIPLCTFLHQKIHLVCLVSDSVLLASPGKTSYSPGTFKNASITLKFVAFTLAPVLVIIWSTSPDLWGCLSSLAFYVGEDPLHLLHLLEDLPRHDQDLVATGKKLAKSLTCDYLVFSSPNYDHIVPSETGNPVDPPPLEVEFITPKVKFSPNNFPPSSTPWLCDGMSLMVLDSYFPQLSPVFSLWTPV</sequence>
<protein>
    <submittedName>
        <fullName evidence="1">Uncharacterized protein</fullName>
    </submittedName>
</protein>
<comment type="caution">
    <text evidence="1">The sequence shown here is derived from an EMBL/GenBank/DDBJ whole genome shotgun (WGS) entry which is preliminary data.</text>
</comment>
<accession>A0ACC2TUP6</accession>
<dbReference type="Proteomes" id="UP001165960">
    <property type="component" value="Unassembled WGS sequence"/>
</dbReference>
<evidence type="ECO:0000313" key="2">
    <source>
        <dbReference type="Proteomes" id="UP001165960"/>
    </source>
</evidence>
<name>A0ACC2TUP6_9FUNG</name>
<organism evidence="1 2">
    <name type="scientific">Entomophthora muscae</name>
    <dbReference type="NCBI Taxonomy" id="34485"/>
    <lineage>
        <taxon>Eukaryota</taxon>
        <taxon>Fungi</taxon>
        <taxon>Fungi incertae sedis</taxon>
        <taxon>Zoopagomycota</taxon>
        <taxon>Entomophthoromycotina</taxon>
        <taxon>Entomophthoromycetes</taxon>
        <taxon>Entomophthorales</taxon>
        <taxon>Entomophthoraceae</taxon>
        <taxon>Entomophthora</taxon>
    </lineage>
</organism>
<dbReference type="EMBL" id="QTSX02002154">
    <property type="protein sequence ID" value="KAJ9078284.1"/>
    <property type="molecule type" value="Genomic_DNA"/>
</dbReference>
<evidence type="ECO:0000313" key="1">
    <source>
        <dbReference type="EMBL" id="KAJ9078284.1"/>
    </source>
</evidence>
<proteinExistence type="predicted"/>
<reference evidence="1" key="1">
    <citation type="submission" date="2022-04" db="EMBL/GenBank/DDBJ databases">
        <title>Genome of the entomopathogenic fungus Entomophthora muscae.</title>
        <authorList>
            <person name="Elya C."/>
            <person name="Lovett B.R."/>
            <person name="Lee E."/>
            <person name="Macias A.M."/>
            <person name="Hajek A.E."/>
            <person name="De Bivort B.L."/>
            <person name="Kasson M.T."/>
            <person name="De Fine Licht H.H."/>
            <person name="Stajich J.E."/>
        </authorList>
    </citation>
    <scope>NUCLEOTIDE SEQUENCE</scope>
    <source>
        <strain evidence="1">Berkeley</strain>
    </source>
</reference>
<keyword evidence="2" id="KW-1185">Reference proteome</keyword>
<gene>
    <name evidence="1" type="ORF">DSO57_1008113</name>
</gene>